<dbReference type="SUPFAM" id="SSF53474">
    <property type="entry name" value="alpha/beta-Hydrolases"/>
    <property type="match status" value="1"/>
</dbReference>
<dbReference type="Gene3D" id="3.40.50.1820">
    <property type="entry name" value="alpha/beta hydrolase"/>
    <property type="match status" value="1"/>
</dbReference>
<keyword evidence="4" id="KW-1185">Reference proteome</keyword>
<dbReference type="AlphaFoldDB" id="A0AAD7FCR5"/>
<evidence type="ECO:0000259" key="2">
    <source>
        <dbReference type="Pfam" id="PF12697"/>
    </source>
</evidence>
<proteinExistence type="predicted"/>
<dbReference type="InterPro" id="IPR000073">
    <property type="entry name" value="AB_hydrolase_1"/>
</dbReference>
<dbReference type="Proteomes" id="UP001221142">
    <property type="component" value="Unassembled WGS sequence"/>
</dbReference>
<dbReference type="InterPro" id="IPR029058">
    <property type="entry name" value="AB_hydrolase_fold"/>
</dbReference>
<evidence type="ECO:0000313" key="4">
    <source>
        <dbReference type="Proteomes" id="UP001221142"/>
    </source>
</evidence>
<accession>A0AAD7FCR5</accession>
<dbReference type="Pfam" id="PF12697">
    <property type="entry name" value="Abhydrolase_6"/>
    <property type="match status" value="1"/>
</dbReference>
<reference evidence="3" key="1">
    <citation type="submission" date="2023-03" db="EMBL/GenBank/DDBJ databases">
        <title>Massive genome expansion in bonnet fungi (Mycena s.s.) driven by repeated elements and novel gene families across ecological guilds.</title>
        <authorList>
            <consortium name="Lawrence Berkeley National Laboratory"/>
            <person name="Harder C.B."/>
            <person name="Miyauchi S."/>
            <person name="Viragh M."/>
            <person name="Kuo A."/>
            <person name="Thoen E."/>
            <person name="Andreopoulos B."/>
            <person name="Lu D."/>
            <person name="Skrede I."/>
            <person name="Drula E."/>
            <person name="Henrissat B."/>
            <person name="Morin E."/>
            <person name="Kohler A."/>
            <person name="Barry K."/>
            <person name="LaButti K."/>
            <person name="Morin E."/>
            <person name="Salamov A."/>
            <person name="Lipzen A."/>
            <person name="Mereny Z."/>
            <person name="Hegedus B."/>
            <person name="Baldrian P."/>
            <person name="Stursova M."/>
            <person name="Weitz H."/>
            <person name="Taylor A."/>
            <person name="Grigoriev I.V."/>
            <person name="Nagy L.G."/>
            <person name="Martin F."/>
            <person name="Kauserud H."/>
        </authorList>
    </citation>
    <scope>NUCLEOTIDE SEQUENCE</scope>
    <source>
        <strain evidence="3">9284</strain>
    </source>
</reference>
<evidence type="ECO:0000256" key="1">
    <source>
        <dbReference type="SAM" id="MobiDB-lite"/>
    </source>
</evidence>
<name>A0AAD7FCR5_9AGAR</name>
<feature type="domain" description="AB hydrolase-1" evidence="2">
    <location>
        <begin position="61"/>
        <end position="168"/>
    </location>
</feature>
<dbReference type="EMBL" id="JARKIF010000033">
    <property type="protein sequence ID" value="KAJ7611226.1"/>
    <property type="molecule type" value="Genomic_DNA"/>
</dbReference>
<sequence>CSGFSIPVHVDTLVPKDPTDVFAGLKSNASSLRRIDETYDIFGVFCQPTTPSPKRSDVLQLLVHGFTYTNEYWSPPVEEFRNYSYAAFACDHGLSSFSIDTLGVGLTTRPENASDVQFPNTAAALAQLARQLKSTPILPGVQPFKTIIGIGHSAGSALLNFDAIVSAPRAKSGSSRQRTRRPSEEQQTRLKR</sequence>
<comment type="caution">
    <text evidence="3">The sequence shown here is derived from an EMBL/GenBank/DDBJ whole genome shotgun (WGS) entry which is preliminary data.</text>
</comment>
<feature type="region of interest" description="Disordered" evidence="1">
    <location>
        <begin position="169"/>
        <end position="192"/>
    </location>
</feature>
<protein>
    <recommendedName>
        <fullName evidence="2">AB hydrolase-1 domain-containing protein</fullName>
    </recommendedName>
</protein>
<organism evidence="3 4">
    <name type="scientific">Roridomyces roridus</name>
    <dbReference type="NCBI Taxonomy" id="1738132"/>
    <lineage>
        <taxon>Eukaryota</taxon>
        <taxon>Fungi</taxon>
        <taxon>Dikarya</taxon>
        <taxon>Basidiomycota</taxon>
        <taxon>Agaricomycotina</taxon>
        <taxon>Agaricomycetes</taxon>
        <taxon>Agaricomycetidae</taxon>
        <taxon>Agaricales</taxon>
        <taxon>Marasmiineae</taxon>
        <taxon>Mycenaceae</taxon>
        <taxon>Roridomyces</taxon>
    </lineage>
</organism>
<feature type="non-terminal residue" evidence="3">
    <location>
        <position position="1"/>
    </location>
</feature>
<gene>
    <name evidence="3" type="ORF">FB45DRAFT_760644</name>
</gene>
<feature type="compositionally biased region" description="Basic and acidic residues" evidence="1">
    <location>
        <begin position="181"/>
        <end position="192"/>
    </location>
</feature>
<evidence type="ECO:0000313" key="3">
    <source>
        <dbReference type="EMBL" id="KAJ7611226.1"/>
    </source>
</evidence>